<dbReference type="RefSeq" id="WP_191688976.1">
    <property type="nucleotide sequence ID" value="NZ_JACSQY010000003.1"/>
</dbReference>
<dbReference type="EMBL" id="JACSQY010000003">
    <property type="protein sequence ID" value="MBD7907820.1"/>
    <property type="molecule type" value="Genomic_DNA"/>
</dbReference>
<protein>
    <recommendedName>
        <fullName evidence="4">YfhD family protein</fullName>
    </recommendedName>
</protein>
<evidence type="ECO:0000256" key="1">
    <source>
        <dbReference type="SAM" id="MobiDB-lite"/>
    </source>
</evidence>
<sequence>MGRDEHAKGGKNAASLPQTPKNQKLSATEMRAEMARELDSIETLVKQRKQNEKRK</sequence>
<reference evidence="2 3" key="1">
    <citation type="submission" date="2020-08" db="EMBL/GenBank/DDBJ databases">
        <title>A Genomic Blueprint of the Chicken Gut Microbiome.</title>
        <authorList>
            <person name="Gilroy R."/>
            <person name="Ravi A."/>
            <person name="Getino M."/>
            <person name="Pursley I."/>
            <person name="Horton D.L."/>
            <person name="Alikhan N.-F."/>
            <person name="Baker D."/>
            <person name="Gharbi K."/>
            <person name="Hall N."/>
            <person name="Watson M."/>
            <person name="Adriaenssens E.M."/>
            <person name="Foster-Nyarko E."/>
            <person name="Jarju S."/>
            <person name="Secka A."/>
            <person name="Antonio M."/>
            <person name="Oren A."/>
            <person name="Chaudhuri R."/>
            <person name="La Ragione R.M."/>
            <person name="Hildebrand F."/>
            <person name="Pallen M.J."/>
        </authorList>
    </citation>
    <scope>NUCLEOTIDE SEQUENCE [LARGE SCALE GENOMIC DNA]</scope>
    <source>
        <strain evidence="2 3">Sa3CUA8</strain>
    </source>
</reference>
<name>A0ABR8PI20_9BACL</name>
<keyword evidence="3" id="KW-1185">Reference proteome</keyword>
<feature type="region of interest" description="Disordered" evidence="1">
    <location>
        <begin position="1"/>
        <end position="29"/>
    </location>
</feature>
<gene>
    <name evidence="2" type="ORF">H9659_05725</name>
</gene>
<evidence type="ECO:0000313" key="2">
    <source>
        <dbReference type="EMBL" id="MBD7907820.1"/>
    </source>
</evidence>
<comment type="caution">
    <text evidence="2">The sequence shown here is derived from an EMBL/GenBank/DDBJ whole genome shotgun (WGS) entry which is preliminary data.</text>
</comment>
<accession>A0ABR8PI20</accession>
<feature type="compositionally biased region" description="Polar residues" evidence="1">
    <location>
        <begin position="15"/>
        <end position="26"/>
    </location>
</feature>
<evidence type="ECO:0008006" key="4">
    <source>
        <dbReference type="Google" id="ProtNLM"/>
    </source>
</evidence>
<organism evidence="2 3">
    <name type="scientific">Sporosarcina gallistercoris</name>
    <dbReference type="NCBI Taxonomy" id="2762245"/>
    <lineage>
        <taxon>Bacteria</taxon>
        <taxon>Bacillati</taxon>
        <taxon>Bacillota</taxon>
        <taxon>Bacilli</taxon>
        <taxon>Bacillales</taxon>
        <taxon>Caryophanaceae</taxon>
        <taxon>Sporosarcina</taxon>
    </lineage>
</organism>
<proteinExistence type="predicted"/>
<dbReference type="Proteomes" id="UP000659496">
    <property type="component" value="Unassembled WGS sequence"/>
</dbReference>
<evidence type="ECO:0000313" key="3">
    <source>
        <dbReference type="Proteomes" id="UP000659496"/>
    </source>
</evidence>